<evidence type="ECO:0000256" key="6">
    <source>
        <dbReference type="SAM" id="Phobius"/>
    </source>
</evidence>
<evidence type="ECO:0008006" key="9">
    <source>
        <dbReference type="Google" id="ProtNLM"/>
    </source>
</evidence>
<comment type="subcellular location">
    <subcellularLocation>
        <location evidence="1">Membrane</location>
        <topology evidence="1">Multi-pass membrane protein</topology>
    </subcellularLocation>
</comment>
<reference evidence="7 8" key="1">
    <citation type="submission" date="2020-08" db="EMBL/GenBank/DDBJ databases">
        <title>Plant Genome Project.</title>
        <authorList>
            <person name="Zhang R.-G."/>
        </authorList>
    </citation>
    <scope>NUCLEOTIDE SEQUENCE [LARGE SCALE GENOMIC DNA]</scope>
    <source>
        <tissue evidence="7">Rhizome</tissue>
    </source>
</reference>
<feature type="transmembrane region" description="Helical" evidence="6">
    <location>
        <begin position="71"/>
        <end position="95"/>
    </location>
</feature>
<protein>
    <recommendedName>
        <fullName evidence="9">Tetraspanin-2</fullName>
    </recommendedName>
</protein>
<feature type="transmembrane region" description="Helical" evidence="6">
    <location>
        <begin position="12"/>
        <end position="31"/>
    </location>
</feature>
<evidence type="ECO:0000313" key="8">
    <source>
        <dbReference type="Proteomes" id="UP000734854"/>
    </source>
</evidence>
<feature type="transmembrane region" description="Helical" evidence="6">
    <location>
        <begin position="230"/>
        <end position="248"/>
    </location>
</feature>
<dbReference type="InterPro" id="IPR044991">
    <property type="entry name" value="TET_plant"/>
</dbReference>
<evidence type="ECO:0000313" key="7">
    <source>
        <dbReference type="EMBL" id="KAG6488580.1"/>
    </source>
</evidence>
<comment type="similarity">
    <text evidence="2">Belongs to the tetraspanin (TM4SF) family.</text>
</comment>
<dbReference type="Pfam" id="PF00335">
    <property type="entry name" value="Tetraspanin"/>
    <property type="match status" value="1"/>
</dbReference>
<comment type="caution">
    <text evidence="7">The sequence shown here is derived from an EMBL/GenBank/DDBJ whole genome shotgun (WGS) entry which is preliminary data.</text>
</comment>
<evidence type="ECO:0000256" key="4">
    <source>
        <dbReference type="ARBA" id="ARBA00022989"/>
    </source>
</evidence>
<dbReference type="GO" id="GO:0016020">
    <property type="term" value="C:membrane"/>
    <property type="evidence" value="ECO:0007669"/>
    <property type="project" value="UniProtKB-SubCell"/>
</dbReference>
<proteinExistence type="inferred from homology"/>
<dbReference type="AlphaFoldDB" id="A0A8J5KG07"/>
<gene>
    <name evidence="7" type="ORF">ZIOFF_049827</name>
</gene>
<keyword evidence="5 6" id="KW-0472">Membrane</keyword>
<name>A0A8J5KG07_ZINOF</name>
<sequence length="271" mass="30298">MGVSNNITASLNFVGLLCSVPVIGAGIWLASKQDNECLRLARWPVIILGVLLLLVSLAGFVGAYWNKQGLLAAYLFFMVVLILLLLALLVFAFVVTRPDGSYHIPGRSYREYHLAGYSAWLCRYVVDHWARIRLCLSASDVCQRLGREQPFLTVEQYFQTDLSPLQSGCCKPPTMCGYAYVNPTVWINPSNPLGDVDCAAWSNDQGQLCYDCTSCKAGLLGNLRREWRKANVALIVAAVVFIWIYIIGCCAFKNAQTEDLFRRYKQAYVGR</sequence>
<evidence type="ECO:0000256" key="2">
    <source>
        <dbReference type="ARBA" id="ARBA00006840"/>
    </source>
</evidence>
<feature type="transmembrane region" description="Helical" evidence="6">
    <location>
        <begin position="43"/>
        <end position="65"/>
    </location>
</feature>
<keyword evidence="8" id="KW-1185">Reference proteome</keyword>
<dbReference type="OrthoDB" id="664300at2759"/>
<dbReference type="Proteomes" id="UP000734854">
    <property type="component" value="Unassembled WGS sequence"/>
</dbReference>
<keyword evidence="4 6" id="KW-1133">Transmembrane helix</keyword>
<accession>A0A8J5KG07</accession>
<dbReference type="InterPro" id="IPR018499">
    <property type="entry name" value="Tetraspanin/Peripherin"/>
</dbReference>
<dbReference type="EMBL" id="JACMSC010000014">
    <property type="protein sequence ID" value="KAG6488580.1"/>
    <property type="molecule type" value="Genomic_DNA"/>
</dbReference>
<organism evidence="7 8">
    <name type="scientific">Zingiber officinale</name>
    <name type="common">Ginger</name>
    <name type="synonym">Amomum zingiber</name>
    <dbReference type="NCBI Taxonomy" id="94328"/>
    <lineage>
        <taxon>Eukaryota</taxon>
        <taxon>Viridiplantae</taxon>
        <taxon>Streptophyta</taxon>
        <taxon>Embryophyta</taxon>
        <taxon>Tracheophyta</taxon>
        <taxon>Spermatophyta</taxon>
        <taxon>Magnoliopsida</taxon>
        <taxon>Liliopsida</taxon>
        <taxon>Zingiberales</taxon>
        <taxon>Zingiberaceae</taxon>
        <taxon>Zingiber</taxon>
    </lineage>
</organism>
<dbReference type="PANTHER" id="PTHR32191">
    <property type="entry name" value="TETRASPANIN-8-RELATED"/>
    <property type="match status" value="1"/>
</dbReference>
<keyword evidence="3 6" id="KW-0812">Transmembrane</keyword>
<evidence type="ECO:0000256" key="3">
    <source>
        <dbReference type="ARBA" id="ARBA00022692"/>
    </source>
</evidence>
<evidence type="ECO:0000256" key="1">
    <source>
        <dbReference type="ARBA" id="ARBA00004141"/>
    </source>
</evidence>
<evidence type="ECO:0000256" key="5">
    <source>
        <dbReference type="ARBA" id="ARBA00023136"/>
    </source>
</evidence>
<dbReference type="GO" id="GO:0009734">
    <property type="term" value="P:auxin-activated signaling pathway"/>
    <property type="evidence" value="ECO:0007669"/>
    <property type="project" value="InterPro"/>
</dbReference>